<name>A0A034WIU9_BACDO</name>
<feature type="signal peptide" evidence="8">
    <location>
        <begin position="1"/>
        <end position="20"/>
    </location>
</feature>
<dbReference type="OrthoDB" id="5813613at2759"/>
<evidence type="ECO:0000256" key="4">
    <source>
        <dbReference type="ARBA" id="ARBA00022737"/>
    </source>
</evidence>
<feature type="region of interest" description="Disordered" evidence="7">
    <location>
        <begin position="358"/>
        <end position="401"/>
    </location>
</feature>
<keyword evidence="3" id="KW-0964">Secreted</keyword>
<feature type="chain" id="PRO_5001557938" evidence="8">
    <location>
        <begin position="21"/>
        <end position="401"/>
    </location>
</feature>
<evidence type="ECO:0000256" key="2">
    <source>
        <dbReference type="ARBA" id="ARBA00006356"/>
    </source>
</evidence>
<dbReference type="InterPro" id="IPR002544">
    <property type="entry name" value="FMRFamid-related_peptide-like"/>
</dbReference>
<evidence type="ECO:0000256" key="6">
    <source>
        <dbReference type="ARBA" id="ARBA00023320"/>
    </source>
</evidence>
<keyword evidence="6" id="KW-0527">Neuropeptide</keyword>
<feature type="compositionally biased region" description="Acidic residues" evidence="7">
    <location>
        <begin position="35"/>
        <end position="45"/>
    </location>
</feature>
<accession>A0A034WIU9</accession>
<comment type="subcellular location">
    <subcellularLocation>
        <location evidence="1">Secreted</location>
    </subcellularLocation>
</comment>
<evidence type="ECO:0000313" key="9">
    <source>
        <dbReference type="EMBL" id="JAC54070.1"/>
    </source>
</evidence>
<keyword evidence="8" id="KW-0732">Signal</keyword>
<dbReference type="Pfam" id="PF01581">
    <property type="entry name" value="FARP"/>
    <property type="match status" value="9"/>
</dbReference>
<reference evidence="9" key="1">
    <citation type="journal article" date="2014" name="BMC Genomics">
        <title>Characterizing the developmental transcriptome of the oriental fruit fly, Bactrocera dorsalis (Diptera: Tephritidae) through comparative genomic analysis with Drosophila melanogaster utilizing modENCODE datasets.</title>
        <authorList>
            <person name="Geib S.M."/>
            <person name="Calla B."/>
            <person name="Hall B."/>
            <person name="Hou S."/>
            <person name="Manoukis N.C."/>
        </authorList>
    </citation>
    <scope>NUCLEOTIDE SEQUENCE</scope>
    <source>
        <strain evidence="9">Punador</strain>
    </source>
</reference>
<dbReference type="GO" id="GO:0005576">
    <property type="term" value="C:extracellular region"/>
    <property type="evidence" value="ECO:0007669"/>
    <property type="project" value="UniProtKB-SubCell"/>
</dbReference>
<dbReference type="EMBL" id="GAKP01004882">
    <property type="protein sequence ID" value="JAC54070.1"/>
    <property type="molecule type" value="Transcribed_RNA"/>
</dbReference>
<feature type="region of interest" description="Disordered" evidence="7">
    <location>
        <begin position="29"/>
        <end position="58"/>
    </location>
</feature>
<feature type="compositionally biased region" description="Basic and acidic residues" evidence="7">
    <location>
        <begin position="358"/>
        <end position="377"/>
    </location>
</feature>
<comment type="similarity">
    <text evidence="2">Belongs to the FARP (FMRFamide related peptide) family.</text>
</comment>
<keyword evidence="4" id="KW-0677">Repeat</keyword>
<keyword evidence="5" id="KW-0027">Amidation</keyword>
<evidence type="ECO:0000256" key="3">
    <source>
        <dbReference type="ARBA" id="ARBA00022525"/>
    </source>
</evidence>
<evidence type="ECO:0000256" key="7">
    <source>
        <dbReference type="SAM" id="MobiDB-lite"/>
    </source>
</evidence>
<dbReference type="PANTHER" id="PTHR20986">
    <property type="entry name" value="FMRFAMIDE-RELATED PEPTIDES"/>
    <property type="match status" value="1"/>
</dbReference>
<organism evidence="9">
    <name type="scientific">Bactrocera dorsalis</name>
    <name type="common">Oriental fruit fly</name>
    <name type="synonym">Dacus dorsalis</name>
    <dbReference type="NCBI Taxonomy" id="27457"/>
    <lineage>
        <taxon>Eukaryota</taxon>
        <taxon>Metazoa</taxon>
        <taxon>Ecdysozoa</taxon>
        <taxon>Arthropoda</taxon>
        <taxon>Hexapoda</taxon>
        <taxon>Insecta</taxon>
        <taxon>Pterygota</taxon>
        <taxon>Neoptera</taxon>
        <taxon>Endopterygota</taxon>
        <taxon>Diptera</taxon>
        <taxon>Brachycera</taxon>
        <taxon>Muscomorpha</taxon>
        <taxon>Tephritoidea</taxon>
        <taxon>Tephritidae</taxon>
        <taxon>Bactrocera</taxon>
        <taxon>Bactrocera</taxon>
    </lineage>
</organism>
<feature type="compositionally biased region" description="Acidic residues" evidence="7">
    <location>
        <begin position="382"/>
        <end position="394"/>
    </location>
</feature>
<sequence length="401" mass="46418">MGPLLVFFLYLLQLQATIRSEIIESPNEQLNTISDTDDTDLNESEPNERPENSQKLPFIQTGRDPTEVEFRYPIASLNIDYTKNLIILKFRKSKADEEEERRRKSFNENFMRFGRASADFMRFGRDADFMRFGRSPSDFMRFGKRALEQVPKVNSLDHDYTVKYDKSADAGRRIERSQEGIRDSRGDNFMRFGRPADDFMRFGRSANDFLRFGRASGDFMRFGRNPSDFMRFGRGGSNDFMRFGRNSKNDFMRFGRTPKEQRGDNQDFMRFGRPDNFMRFGRTPATVKQPTVAPNFMRYSKPDQNFMRFGKSLAQPANENSTKPPLPREVIKEAAKILHQAEQYGGIGESNPMDRAIKVLFSKDGEHETSAQDEKSAQSDAEASDEETDADYELNELNVVQ</sequence>
<gene>
    <name evidence="9" type="primary">FMRF</name>
</gene>
<dbReference type="AlphaFoldDB" id="A0A034WIU9"/>
<dbReference type="InterPro" id="IPR051041">
    <property type="entry name" value="FMRFamide-related_np"/>
</dbReference>
<proteinExistence type="inferred from homology"/>
<evidence type="ECO:0000256" key="8">
    <source>
        <dbReference type="SAM" id="SignalP"/>
    </source>
</evidence>
<dbReference type="GO" id="GO:0007218">
    <property type="term" value="P:neuropeptide signaling pathway"/>
    <property type="evidence" value="ECO:0007669"/>
    <property type="project" value="UniProtKB-KW"/>
</dbReference>
<evidence type="ECO:0000256" key="5">
    <source>
        <dbReference type="ARBA" id="ARBA00022815"/>
    </source>
</evidence>
<protein>
    <submittedName>
        <fullName evidence="9">FMRFamide-related peptides</fullName>
    </submittedName>
</protein>
<feature type="region of interest" description="Disordered" evidence="7">
    <location>
        <begin position="251"/>
        <end position="270"/>
    </location>
</feature>
<evidence type="ECO:0000256" key="1">
    <source>
        <dbReference type="ARBA" id="ARBA00004613"/>
    </source>
</evidence>
<dbReference type="PANTHER" id="PTHR20986:SF22">
    <property type="entry name" value="FMRFAMIDE-RELATED PEPTIDES"/>
    <property type="match status" value="1"/>
</dbReference>